<feature type="region of interest" description="Disordered" evidence="10">
    <location>
        <begin position="1"/>
        <end position="24"/>
    </location>
</feature>
<evidence type="ECO:0000256" key="3">
    <source>
        <dbReference type="ARBA" id="ARBA00022695"/>
    </source>
</evidence>
<keyword evidence="9" id="KW-0479">Metal-binding</keyword>
<dbReference type="InterPro" id="IPR001878">
    <property type="entry name" value="Znf_CCHC"/>
</dbReference>
<dbReference type="PROSITE" id="PS50158">
    <property type="entry name" value="ZF_CCHC"/>
    <property type="match status" value="1"/>
</dbReference>
<dbReference type="GO" id="GO:0003964">
    <property type="term" value="F:RNA-directed DNA polymerase activity"/>
    <property type="evidence" value="ECO:0007669"/>
    <property type="project" value="UniProtKB-KW"/>
</dbReference>
<evidence type="ECO:0000256" key="4">
    <source>
        <dbReference type="ARBA" id="ARBA00022722"/>
    </source>
</evidence>
<dbReference type="FunFam" id="3.30.70.270:FF:000020">
    <property type="entry name" value="Transposon Tf2-6 polyprotein-like Protein"/>
    <property type="match status" value="1"/>
</dbReference>
<dbReference type="Gramene" id="KFK29256">
    <property type="protein sequence ID" value="KFK29256"/>
    <property type="gene ID" value="AALP_AA7G109500"/>
</dbReference>
<evidence type="ECO:0000313" key="14">
    <source>
        <dbReference type="Proteomes" id="UP000029120"/>
    </source>
</evidence>
<dbReference type="GO" id="GO:0008270">
    <property type="term" value="F:zinc ion binding"/>
    <property type="evidence" value="ECO:0007669"/>
    <property type="project" value="UniProtKB-KW"/>
</dbReference>
<dbReference type="OrthoDB" id="117622at2759"/>
<keyword evidence="14" id="KW-1185">Reference proteome</keyword>
<feature type="domain" description="Reverse transcriptase" evidence="12">
    <location>
        <begin position="251"/>
        <end position="430"/>
    </location>
</feature>
<keyword evidence="5" id="KW-0255">Endonuclease</keyword>
<dbReference type="InterPro" id="IPR043128">
    <property type="entry name" value="Rev_trsase/Diguanyl_cyclase"/>
</dbReference>
<feature type="compositionally biased region" description="Polar residues" evidence="10">
    <location>
        <begin position="1"/>
        <end position="18"/>
    </location>
</feature>
<keyword evidence="4" id="KW-0540">Nuclease</keyword>
<feature type="compositionally biased region" description="Acidic residues" evidence="10">
    <location>
        <begin position="194"/>
        <end position="208"/>
    </location>
</feature>
<feature type="domain" description="CCHC-type" evidence="11">
    <location>
        <begin position="167"/>
        <end position="181"/>
    </location>
</feature>
<evidence type="ECO:0008006" key="15">
    <source>
        <dbReference type="Google" id="ProtNLM"/>
    </source>
</evidence>
<dbReference type="InterPro" id="IPR000477">
    <property type="entry name" value="RT_dom"/>
</dbReference>
<evidence type="ECO:0000313" key="13">
    <source>
        <dbReference type="EMBL" id="KFK29256.1"/>
    </source>
</evidence>
<evidence type="ECO:0000256" key="1">
    <source>
        <dbReference type="ARBA" id="ARBA00022670"/>
    </source>
</evidence>
<gene>
    <name evidence="13" type="ordered locus">AALP_Aa7g109500</name>
</gene>
<dbReference type="Pfam" id="PF24626">
    <property type="entry name" value="SH3_Tf2-1"/>
    <property type="match status" value="1"/>
</dbReference>
<dbReference type="Gene3D" id="3.30.420.10">
    <property type="entry name" value="Ribonuclease H-like superfamily/Ribonuclease H"/>
    <property type="match status" value="1"/>
</dbReference>
<keyword evidence="8" id="KW-0511">Multifunctional enzyme</keyword>
<dbReference type="InterPro" id="IPR043502">
    <property type="entry name" value="DNA/RNA_pol_sf"/>
</dbReference>
<dbReference type="EMBL" id="CM002875">
    <property type="protein sequence ID" value="KFK29256.1"/>
    <property type="molecule type" value="Genomic_DNA"/>
</dbReference>
<keyword evidence="6" id="KW-0378">Hydrolase</keyword>
<evidence type="ECO:0000256" key="9">
    <source>
        <dbReference type="PROSITE-ProRule" id="PRU00047"/>
    </source>
</evidence>
<name>A0A087GHA4_ARAAL</name>
<dbReference type="CDD" id="cd01647">
    <property type="entry name" value="RT_LTR"/>
    <property type="match status" value="1"/>
</dbReference>
<proteinExistence type="predicted"/>
<dbReference type="InterPro" id="IPR041577">
    <property type="entry name" value="RT_RNaseH_2"/>
</dbReference>
<dbReference type="InterPro" id="IPR036397">
    <property type="entry name" value="RNaseH_sf"/>
</dbReference>
<dbReference type="GO" id="GO:0008233">
    <property type="term" value="F:peptidase activity"/>
    <property type="evidence" value="ECO:0007669"/>
    <property type="project" value="UniProtKB-KW"/>
</dbReference>
<dbReference type="AlphaFoldDB" id="A0A087GHA4"/>
<keyword evidence="9" id="KW-0863">Zinc-finger</keyword>
<protein>
    <recommendedName>
        <fullName evidence="15">CCHC-type domain-containing protein</fullName>
    </recommendedName>
</protein>
<keyword evidence="2" id="KW-0808">Transferase</keyword>
<keyword evidence="1" id="KW-0645">Protease</keyword>
<evidence type="ECO:0000256" key="10">
    <source>
        <dbReference type="SAM" id="MobiDB-lite"/>
    </source>
</evidence>
<dbReference type="GO" id="GO:0006508">
    <property type="term" value="P:proteolysis"/>
    <property type="evidence" value="ECO:0007669"/>
    <property type="project" value="UniProtKB-KW"/>
</dbReference>
<sequence length="898" mass="102477">MLPTTNKPRAEQESSGSVKTDLEISVGELQDQMKEVQKQLERLDALERIEKVMGCVNFNPPESGSASMAAHAGTVPDETPVAQREGKVIMEDSTTVFGNASRQLGYSPAPPSVWIPPNDRVVPLSRRLELPVFNGEQAENWISRVEQYFDVMDFTDGQKLHEAEGMCFRCDEKGHSQPQCPYKEFQVMIVQEDGSEREWEEPDEEEDRETVQEVTGAEASRDSIGSTVSTGGVEYPQIQREELEKQVAAMLAAGIIQESTSPFSSPVLLVKKKDGRWRFCVDYRALNKVTVGDSYPILMIDQLLDELHGAVIFSKLDLRAGYHHIRVRAEDVPKTAFRTHDGHYEFLVMPFGLTNALATFQSLMNDLFRQFLRRFVLVFFYDILVYSKSEEEHQEHLKAVLQVLADNQLYANLKKYQFGTEKVDYLGHVISADPAKVQAMVDWPVPRNVKALRGFLGLTGYYRKFVKGYGEIARPLTALFKKDQVQWSPKVEEAFQSLKKAMSTVPVLALVDFLVLFVVESDASGVGLGAVLMQQQQPVAYFSQALTDRQRLKSIYERELMAIVFAIQKWKHYLLGRKFLVRTDLKSLKFLLEQREINLEYQRWLTKILGFEFEIQYKPGLENKAADALSRIDTTPQLCALSMHVAIQLTEIDEAIEQDEELSKLKQEVENDASNHPDFSVVQGSDKPRQWSRYLPWPKLSYNTSYHTAIKMTPFRAVYGRDPPTLVKYENGSSANATLEGLLVERDDMIRVLQQQILRTQHFMKQQADSHRREVEFEVRDLVFLKIRPYRQKSLARRSNDKLAARYYGPYEVEARVGPVAYKLKLPPSAKVHHTFHVSQLKAAQGSALVPIDMPPQLTEEGVLEAEHEFMLGTRVNKQSSQEEMLIQWKGLLESECT</sequence>
<evidence type="ECO:0000259" key="12">
    <source>
        <dbReference type="PROSITE" id="PS50878"/>
    </source>
</evidence>
<dbReference type="InterPro" id="IPR056924">
    <property type="entry name" value="SH3_Tf2-1"/>
</dbReference>
<organism evidence="13 14">
    <name type="scientific">Arabis alpina</name>
    <name type="common">Alpine rock-cress</name>
    <dbReference type="NCBI Taxonomy" id="50452"/>
    <lineage>
        <taxon>Eukaryota</taxon>
        <taxon>Viridiplantae</taxon>
        <taxon>Streptophyta</taxon>
        <taxon>Embryophyta</taxon>
        <taxon>Tracheophyta</taxon>
        <taxon>Spermatophyta</taxon>
        <taxon>Magnoliopsida</taxon>
        <taxon>eudicotyledons</taxon>
        <taxon>Gunneridae</taxon>
        <taxon>Pentapetalae</taxon>
        <taxon>rosids</taxon>
        <taxon>malvids</taxon>
        <taxon>Brassicales</taxon>
        <taxon>Brassicaceae</taxon>
        <taxon>Arabideae</taxon>
        <taxon>Arabis</taxon>
    </lineage>
</organism>
<evidence type="ECO:0000256" key="2">
    <source>
        <dbReference type="ARBA" id="ARBA00022679"/>
    </source>
</evidence>
<feature type="region of interest" description="Disordered" evidence="10">
    <location>
        <begin position="194"/>
        <end position="231"/>
    </location>
</feature>
<dbReference type="FunFam" id="3.10.20.370:FF:000001">
    <property type="entry name" value="Retrovirus-related Pol polyprotein from transposon 17.6-like protein"/>
    <property type="match status" value="1"/>
</dbReference>
<evidence type="ECO:0000256" key="8">
    <source>
        <dbReference type="ARBA" id="ARBA00023268"/>
    </source>
</evidence>
<dbReference type="Gene3D" id="3.30.70.270">
    <property type="match status" value="2"/>
</dbReference>
<evidence type="ECO:0000256" key="5">
    <source>
        <dbReference type="ARBA" id="ARBA00022759"/>
    </source>
</evidence>
<keyword evidence="7" id="KW-0695">RNA-directed DNA polymerase</keyword>
<dbReference type="Gene3D" id="3.10.20.370">
    <property type="match status" value="1"/>
</dbReference>
<dbReference type="GO" id="GO:0004519">
    <property type="term" value="F:endonuclease activity"/>
    <property type="evidence" value="ECO:0007669"/>
    <property type="project" value="UniProtKB-KW"/>
</dbReference>
<keyword evidence="3" id="KW-0548">Nucleotidyltransferase</keyword>
<dbReference type="SUPFAM" id="SSF56672">
    <property type="entry name" value="DNA/RNA polymerases"/>
    <property type="match status" value="1"/>
</dbReference>
<dbReference type="InterPro" id="IPR050951">
    <property type="entry name" value="Retrovirus_Pol_polyprotein"/>
</dbReference>
<dbReference type="Pfam" id="PF17919">
    <property type="entry name" value="RT_RNaseH_2"/>
    <property type="match status" value="1"/>
</dbReference>
<dbReference type="PANTHER" id="PTHR37984:SF5">
    <property type="entry name" value="PROTEIN NYNRIN-LIKE"/>
    <property type="match status" value="1"/>
</dbReference>
<dbReference type="CDD" id="cd09274">
    <property type="entry name" value="RNase_HI_RT_Ty3"/>
    <property type="match status" value="1"/>
</dbReference>
<evidence type="ECO:0000259" key="11">
    <source>
        <dbReference type="PROSITE" id="PS50158"/>
    </source>
</evidence>
<dbReference type="Gene3D" id="3.10.10.10">
    <property type="entry name" value="HIV Type 1 Reverse Transcriptase, subunit A, domain 1"/>
    <property type="match status" value="1"/>
</dbReference>
<keyword evidence="9" id="KW-0862">Zinc</keyword>
<dbReference type="GO" id="GO:0003676">
    <property type="term" value="F:nucleic acid binding"/>
    <property type="evidence" value="ECO:0007669"/>
    <property type="project" value="InterPro"/>
</dbReference>
<reference evidence="14" key="1">
    <citation type="journal article" date="2015" name="Nat. Plants">
        <title>Genome expansion of Arabis alpina linked with retrotransposition and reduced symmetric DNA methylation.</title>
        <authorList>
            <person name="Willing E.M."/>
            <person name="Rawat V."/>
            <person name="Mandakova T."/>
            <person name="Maumus F."/>
            <person name="James G.V."/>
            <person name="Nordstroem K.J."/>
            <person name="Becker C."/>
            <person name="Warthmann N."/>
            <person name="Chica C."/>
            <person name="Szarzynska B."/>
            <person name="Zytnicki M."/>
            <person name="Albani M.C."/>
            <person name="Kiefer C."/>
            <person name="Bergonzi S."/>
            <person name="Castaings L."/>
            <person name="Mateos J.L."/>
            <person name="Berns M.C."/>
            <person name="Bujdoso N."/>
            <person name="Piofczyk T."/>
            <person name="de Lorenzo L."/>
            <person name="Barrero-Sicilia C."/>
            <person name="Mateos I."/>
            <person name="Piednoel M."/>
            <person name="Hagmann J."/>
            <person name="Chen-Min-Tao R."/>
            <person name="Iglesias-Fernandez R."/>
            <person name="Schuster S.C."/>
            <person name="Alonso-Blanco C."/>
            <person name="Roudier F."/>
            <person name="Carbonero P."/>
            <person name="Paz-Ares J."/>
            <person name="Davis S.J."/>
            <person name="Pecinka A."/>
            <person name="Quesneville H."/>
            <person name="Colot V."/>
            <person name="Lysak M.A."/>
            <person name="Weigel D."/>
            <person name="Coupland G."/>
            <person name="Schneeberger K."/>
        </authorList>
    </citation>
    <scope>NUCLEOTIDE SEQUENCE [LARGE SCALE GENOMIC DNA]</scope>
    <source>
        <strain evidence="14">cv. Pajares</strain>
    </source>
</reference>
<dbReference type="FunFam" id="3.10.10.10:FF:000007">
    <property type="entry name" value="Retrovirus-related Pol polyprotein from transposon 17.6-like Protein"/>
    <property type="match status" value="1"/>
</dbReference>
<evidence type="ECO:0000256" key="7">
    <source>
        <dbReference type="ARBA" id="ARBA00022918"/>
    </source>
</evidence>
<accession>A0A087GHA4</accession>
<dbReference type="Pfam" id="PF00078">
    <property type="entry name" value="RVT_1"/>
    <property type="match status" value="1"/>
</dbReference>
<dbReference type="Proteomes" id="UP000029120">
    <property type="component" value="Chromosome 7"/>
</dbReference>
<dbReference type="eggNOG" id="KOG0017">
    <property type="taxonomic scope" value="Eukaryota"/>
</dbReference>
<dbReference type="OMA" id="VERDDMI"/>
<dbReference type="PANTHER" id="PTHR37984">
    <property type="entry name" value="PROTEIN CBG26694"/>
    <property type="match status" value="1"/>
</dbReference>
<dbReference type="PROSITE" id="PS50878">
    <property type="entry name" value="RT_POL"/>
    <property type="match status" value="1"/>
</dbReference>
<evidence type="ECO:0000256" key="6">
    <source>
        <dbReference type="ARBA" id="ARBA00022801"/>
    </source>
</evidence>